<proteinExistence type="predicted"/>
<keyword evidence="3" id="KW-1185">Reference proteome</keyword>
<dbReference type="InterPro" id="IPR029063">
    <property type="entry name" value="SAM-dependent_MTases_sf"/>
</dbReference>
<dbReference type="Proteomes" id="UP000636960">
    <property type="component" value="Unassembled WGS sequence"/>
</dbReference>
<protein>
    <recommendedName>
        <fullName evidence="4">S-adenosyl methyltransferase</fullName>
    </recommendedName>
</protein>
<feature type="region of interest" description="Disordered" evidence="1">
    <location>
        <begin position="243"/>
        <end position="270"/>
    </location>
</feature>
<comment type="caution">
    <text evidence="2">The sequence shown here is derived from an EMBL/GenBank/DDBJ whole genome shotgun (WGS) entry which is preliminary data.</text>
</comment>
<dbReference type="InterPro" id="IPR006764">
    <property type="entry name" value="SAM_dep_MeTrfase_SAV2177_type"/>
</dbReference>
<organism evidence="2 3">
    <name type="scientific">Paractinoplanes rishiriensis</name>
    <dbReference type="NCBI Taxonomy" id="1050105"/>
    <lineage>
        <taxon>Bacteria</taxon>
        <taxon>Bacillati</taxon>
        <taxon>Actinomycetota</taxon>
        <taxon>Actinomycetes</taxon>
        <taxon>Micromonosporales</taxon>
        <taxon>Micromonosporaceae</taxon>
        <taxon>Paractinoplanes</taxon>
    </lineage>
</organism>
<dbReference type="Pfam" id="PF04672">
    <property type="entry name" value="Methyltransf_19"/>
    <property type="match status" value="1"/>
</dbReference>
<evidence type="ECO:0008006" key="4">
    <source>
        <dbReference type="Google" id="ProtNLM"/>
    </source>
</evidence>
<name>A0A919JZ41_9ACTN</name>
<reference evidence="2" key="1">
    <citation type="submission" date="2021-01" db="EMBL/GenBank/DDBJ databases">
        <title>Whole genome shotgun sequence of Actinoplanes rishiriensis NBRC 108556.</title>
        <authorList>
            <person name="Komaki H."/>
            <person name="Tamura T."/>
        </authorList>
    </citation>
    <scope>NUCLEOTIDE SEQUENCE</scope>
    <source>
        <strain evidence="2">NBRC 108556</strain>
    </source>
</reference>
<sequence>MSDAYWVPEGVDITVPDASRVYDYALGGVHNFAVDREFWHRAEAAFPGAGLVARANRAFLGRAVRWLANAGVRQFLDIGSGIPTLGNVHEVAQEANPDARVMYVDLDPIAVQQSRSLLTGNPYARVIEGDLRKPDSILYHPDVLQLLDFAEPVAVLTVAVLHFVPDEAEPATIVERIGESLVGGSFLVISHLGPAVTPDGRKQQEKARQLYEKTPTPVVIRDAGEIADLVGDQFELIEPGIVSATDWHPDPDEADDPPQPTALVTIARKR</sequence>
<dbReference type="Gene3D" id="3.40.50.150">
    <property type="entry name" value="Vaccinia Virus protein VP39"/>
    <property type="match status" value="1"/>
</dbReference>
<evidence type="ECO:0000313" key="3">
    <source>
        <dbReference type="Proteomes" id="UP000636960"/>
    </source>
</evidence>
<evidence type="ECO:0000313" key="2">
    <source>
        <dbReference type="EMBL" id="GIE95884.1"/>
    </source>
</evidence>
<evidence type="ECO:0000256" key="1">
    <source>
        <dbReference type="SAM" id="MobiDB-lite"/>
    </source>
</evidence>
<dbReference type="EMBL" id="BOMV01000038">
    <property type="protein sequence ID" value="GIE95884.1"/>
    <property type="molecule type" value="Genomic_DNA"/>
</dbReference>
<dbReference type="SUPFAM" id="SSF53335">
    <property type="entry name" value="S-adenosyl-L-methionine-dependent methyltransferases"/>
    <property type="match status" value="1"/>
</dbReference>
<gene>
    <name evidence="2" type="ORF">Ari01nite_33490</name>
</gene>
<dbReference type="AlphaFoldDB" id="A0A919JZ41"/>
<dbReference type="PIRSF" id="PIRSF017393">
    <property type="entry name" value="MTase_SAV2177"/>
    <property type="match status" value="1"/>
</dbReference>
<accession>A0A919JZ41</accession>